<dbReference type="EMBL" id="FNQP01000008">
    <property type="protein sequence ID" value="SEA45862.1"/>
    <property type="molecule type" value="Genomic_DNA"/>
</dbReference>
<gene>
    <name evidence="6" type="ORF">SAMN05660964_01609</name>
</gene>
<dbReference type="InterPro" id="IPR003593">
    <property type="entry name" value="AAA+_ATPase"/>
</dbReference>
<evidence type="ECO:0000256" key="2">
    <source>
        <dbReference type="ARBA" id="ARBA00022840"/>
    </source>
</evidence>
<dbReference type="Pfam" id="PF00158">
    <property type="entry name" value="Sigma54_activat"/>
    <property type="match status" value="1"/>
</dbReference>
<feature type="domain" description="Sigma-54 factor interaction" evidence="5">
    <location>
        <begin position="130"/>
        <end position="358"/>
    </location>
</feature>
<dbReference type="CDD" id="cd00009">
    <property type="entry name" value="AAA"/>
    <property type="match status" value="1"/>
</dbReference>
<keyword evidence="4" id="KW-0804">Transcription</keyword>
<evidence type="ECO:0000313" key="6">
    <source>
        <dbReference type="EMBL" id="SEA45862.1"/>
    </source>
</evidence>
<reference evidence="6 7" key="1">
    <citation type="submission" date="2016-10" db="EMBL/GenBank/DDBJ databases">
        <authorList>
            <person name="de Groot N.N."/>
        </authorList>
    </citation>
    <scope>NUCLEOTIDE SEQUENCE [LARGE SCALE GENOMIC DNA]</scope>
    <source>
        <strain evidence="6 7">DSM 21228</strain>
    </source>
</reference>
<sequence length="451" mass="51012">MMLGWVSIEKEAVTPACAAWVSALCRATQHHHIPELHPSDQPGILIANHCDDTLLEKLPHYAEQASHRLILICCQPMLSLEQQLHLIAAGVSRLFCWQDTHSLLQAVLGQLQRWAQIDRILSARAIREQIIGQSPTWLKVLRNTVEIGRYSNANVLLLGEPGTGKELIARLLHTVDQREHKQDLVVLDCTTVVPELAGSEFFGHEKGAFTNAIRTREGMFEQAAGGTLFLDEVGELPAFLQASLLRVIQEKAYKKVGGDRWHNLDFRLVSATNRDLESAQQQGTFRQDFFHRIASYIIRLPPLRMRKDDIPLLLDKFLQEELSEQAPTVDPTVIHALQAHDFPGNVRELRQLVRAMCGRYNGYGALSTNDIPRDYLHKIGTAYFADYEESFHQPVLTALHHGMDLKTLKEYVADIARTLTLQEEHGNMAKAAERLGITVRSLQQFRAKWTP</sequence>
<keyword evidence="1" id="KW-0547">Nucleotide-binding</keyword>
<keyword evidence="2" id="KW-0067">ATP-binding</keyword>
<accession>A0A1H4BDG6</accession>
<dbReference type="PROSITE" id="PS50045">
    <property type="entry name" value="SIGMA54_INTERACT_4"/>
    <property type="match status" value="1"/>
</dbReference>
<dbReference type="RefSeq" id="WP_093067186.1">
    <property type="nucleotide sequence ID" value="NZ_FNQP01000008.1"/>
</dbReference>
<dbReference type="PANTHER" id="PTHR32071">
    <property type="entry name" value="TRANSCRIPTIONAL REGULATORY PROTEIN"/>
    <property type="match status" value="1"/>
</dbReference>
<dbReference type="GO" id="GO:0005524">
    <property type="term" value="F:ATP binding"/>
    <property type="evidence" value="ECO:0007669"/>
    <property type="project" value="UniProtKB-KW"/>
</dbReference>
<dbReference type="Gene3D" id="3.40.50.300">
    <property type="entry name" value="P-loop containing nucleotide triphosphate hydrolases"/>
    <property type="match status" value="1"/>
</dbReference>
<dbReference type="InterPro" id="IPR058031">
    <property type="entry name" value="AAA_lid_NorR"/>
</dbReference>
<name>A0A1H4BDG6_9GAMM</name>
<evidence type="ECO:0000256" key="1">
    <source>
        <dbReference type="ARBA" id="ARBA00022741"/>
    </source>
</evidence>
<dbReference type="Proteomes" id="UP000199397">
    <property type="component" value="Unassembled WGS sequence"/>
</dbReference>
<evidence type="ECO:0000256" key="3">
    <source>
        <dbReference type="ARBA" id="ARBA00023015"/>
    </source>
</evidence>
<keyword evidence="6" id="KW-0238">DNA-binding</keyword>
<protein>
    <submittedName>
        <fullName evidence="6">DNA-binding transcriptional response regulator, NtrC family, contains REC, AAA-type ATPase, and a Fis-type DNA-binding domains</fullName>
    </submittedName>
</protein>
<dbReference type="InterPro" id="IPR002078">
    <property type="entry name" value="Sigma_54_int"/>
</dbReference>
<dbReference type="InterPro" id="IPR027417">
    <property type="entry name" value="P-loop_NTPase"/>
</dbReference>
<evidence type="ECO:0000256" key="4">
    <source>
        <dbReference type="ARBA" id="ARBA00023163"/>
    </source>
</evidence>
<dbReference type="OrthoDB" id="9804019at2"/>
<dbReference type="PROSITE" id="PS00676">
    <property type="entry name" value="SIGMA54_INTERACT_2"/>
    <property type="match status" value="1"/>
</dbReference>
<keyword evidence="7" id="KW-1185">Reference proteome</keyword>
<dbReference type="GO" id="GO:0006355">
    <property type="term" value="P:regulation of DNA-templated transcription"/>
    <property type="evidence" value="ECO:0007669"/>
    <property type="project" value="InterPro"/>
</dbReference>
<proteinExistence type="predicted"/>
<dbReference type="SMART" id="SM00382">
    <property type="entry name" value="AAA"/>
    <property type="match status" value="1"/>
</dbReference>
<organism evidence="6 7">
    <name type="scientific">Thiothrix caldifontis</name>
    <dbReference type="NCBI Taxonomy" id="525918"/>
    <lineage>
        <taxon>Bacteria</taxon>
        <taxon>Pseudomonadati</taxon>
        <taxon>Pseudomonadota</taxon>
        <taxon>Gammaproteobacteria</taxon>
        <taxon>Thiotrichales</taxon>
        <taxon>Thiotrichaceae</taxon>
        <taxon>Thiothrix</taxon>
    </lineage>
</organism>
<dbReference type="InterPro" id="IPR002197">
    <property type="entry name" value="HTH_Fis"/>
</dbReference>
<evidence type="ECO:0000259" key="5">
    <source>
        <dbReference type="PROSITE" id="PS50045"/>
    </source>
</evidence>
<dbReference type="STRING" id="525918.SAMN05660964_01609"/>
<dbReference type="FunFam" id="3.40.50.300:FF:000006">
    <property type="entry name" value="DNA-binding transcriptional regulator NtrC"/>
    <property type="match status" value="1"/>
</dbReference>
<keyword evidence="3" id="KW-0805">Transcription regulation</keyword>
<dbReference type="SUPFAM" id="SSF52540">
    <property type="entry name" value="P-loop containing nucleoside triphosphate hydrolases"/>
    <property type="match status" value="1"/>
</dbReference>
<dbReference type="Pfam" id="PF25601">
    <property type="entry name" value="AAA_lid_14"/>
    <property type="match status" value="1"/>
</dbReference>
<dbReference type="Pfam" id="PF02954">
    <property type="entry name" value="HTH_8"/>
    <property type="match status" value="1"/>
</dbReference>
<dbReference type="Gene3D" id="1.10.8.60">
    <property type="match status" value="1"/>
</dbReference>
<dbReference type="AlphaFoldDB" id="A0A1H4BDG6"/>
<dbReference type="GO" id="GO:0043565">
    <property type="term" value="F:sequence-specific DNA binding"/>
    <property type="evidence" value="ECO:0007669"/>
    <property type="project" value="InterPro"/>
</dbReference>
<evidence type="ECO:0000313" key="7">
    <source>
        <dbReference type="Proteomes" id="UP000199397"/>
    </source>
</evidence>
<dbReference type="InterPro" id="IPR025943">
    <property type="entry name" value="Sigma_54_int_dom_ATP-bd_2"/>
</dbReference>